<evidence type="ECO:0000256" key="2">
    <source>
        <dbReference type="ARBA" id="ARBA00008072"/>
    </source>
</evidence>
<name>A0AAN7ZUR6_9PEZI</name>
<evidence type="ECO:0000259" key="7">
    <source>
        <dbReference type="SMART" id="SM00829"/>
    </source>
</evidence>
<evidence type="ECO:0000256" key="6">
    <source>
        <dbReference type="RuleBase" id="RU361277"/>
    </source>
</evidence>
<proteinExistence type="inferred from homology"/>
<reference evidence="8" key="1">
    <citation type="submission" date="2023-08" db="EMBL/GenBank/DDBJ databases">
        <title>Black Yeasts Isolated from many extreme environments.</title>
        <authorList>
            <person name="Coleine C."/>
            <person name="Stajich J.E."/>
            <person name="Selbmann L."/>
        </authorList>
    </citation>
    <scope>NUCLEOTIDE SEQUENCE</scope>
    <source>
        <strain evidence="8">CCFEE 5810</strain>
    </source>
</reference>
<dbReference type="Gene3D" id="3.40.50.720">
    <property type="entry name" value="NAD(P)-binding Rossmann-like Domain"/>
    <property type="match status" value="1"/>
</dbReference>
<evidence type="ECO:0000256" key="3">
    <source>
        <dbReference type="ARBA" id="ARBA00022723"/>
    </source>
</evidence>
<dbReference type="EMBL" id="JAVRQU010000030">
    <property type="protein sequence ID" value="KAK5689601.1"/>
    <property type="molecule type" value="Genomic_DNA"/>
</dbReference>
<dbReference type="PANTHER" id="PTHR43350:SF2">
    <property type="entry name" value="GROES-LIKE ZINC-BINDING ALCOHOL DEHYDROGENASE FAMILY PROTEIN"/>
    <property type="match status" value="1"/>
</dbReference>
<evidence type="ECO:0000256" key="4">
    <source>
        <dbReference type="ARBA" id="ARBA00022833"/>
    </source>
</evidence>
<dbReference type="InterPro" id="IPR020843">
    <property type="entry name" value="ER"/>
</dbReference>
<dbReference type="SUPFAM" id="SSF50129">
    <property type="entry name" value="GroES-like"/>
    <property type="match status" value="1"/>
</dbReference>
<dbReference type="InterPro" id="IPR002328">
    <property type="entry name" value="ADH_Zn_CS"/>
</dbReference>
<dbReference type="Gene3D" id="3.90.180.10">
    <property type="entry name" value="Medium-chain alcohol dehydrogenases, catalytic domain"/>
    <property type="match status" value="1"/>
</dbReference>
<evidence type="ECO:0000313" key="9">
    <source>
        <dbReference type="Proteomes" id="UP001310594"/>
    </source>
</evidence>
<evidence type="ECO:0000256" key="5">
    <source>
        <dbReference type="ARBA" id="ARBA00023002"/>
    </source>
</evidence>
<keyword evidence="4 6" id="KW-0862">Zinc</keyword>
<dbReference type="CDD" id="cd08278">
    <property type="entry name" value="benzyl_alcohol_DH"/>
    <property type="match status" value="1"/>
</dbReference>
<comment type="similarity">
    <text evidence="2 6">Belongs to the zinc-containing alcohol dehydrogenase family.</text>
</comment>
<dbReference type="Pfam" id="PF00107">
    <property type="entry name" value="ADH_zinc_N"/>
    <property type="match status" value="1"/>
</dbReference>
<dbReference type="InterPro" id="IPR013154">
    <property type="entry name" value="ADH-like_N"/>
</dbReference>
<dbReference type="Pfam" id="PF08240">
    <property type="entry name" value="ADH_N"/>
    <property type="match status" value="1"/>
</dbReference>
<dbReference type="SMART" id="SM00829">
    <property type="entry name" value="PKS_ER"/>
    <property type="match status" value="1"/>
</dbReference>
<keyword evidence="5" id="KW-0560">Oxidoreductase</keyword>
<protein>
    <recommendedName>
        <fullName evidence="7">Enoyl reductase (ER) domain-containing protein</fullName>
    </recommendedName>
</protein>
<evidence type="ECO:0000313" key="8">
    <source>
        <dbReference type="EMBL" id="KAK5689601.1"/>
    </source>
</evidence>
<dbReference type="GO" id="GO:0016491">
    <property type="term" value="F:oxidoreductase activity"/>
    <property type="evidence" value="ECO:0007669"/>
    <property type="project" value="UniProtKB-KW"/>
</dbReference>
<keyword evidence="3 6" id="KW-0479">Metal-binding</keyword>
<evidence type="ECO:0000256" key="1">
    <source>
        <dbReference type="ARBA" id="ARBA00001947"/>
    </source>
</evidence>
<dbReference type="InterPro" id="IPR036291">
    <property type="entry name" value="NAD(P)-bd_dom_sf"/>
</dbReference>
<accession>A0AAN7ZUR6</accession>
<organism evidence="8 9">
    <name type="scientific">Elasticomyces elasticus</name>
    <dbReference type="NCBI Taxonomy" id="574655"/>
    <lineage>
        <taxon>Eukaryota</taxon>
        <taxon>Fungi</taxon>
        <taxon>Dikarya</taxon>
        <taxon>Ascomycota</taxon>
        <taxon>Pezizomycotina</taxon>
        <taxon>Dothideomycetes</taxon>
        <taxon>Dothideomycetidae</taxon>
        <taxon>Mycosphaerellales</taxon>
        <taxon>Teratosphaeriaceae</taxon>
        <taxon>Elasticomyces</taxon>
    </lineage>
</organism>
<feature type="domain" description="Enoyl reductase (ER)" evidence="7">
    <location>
        <begin position="25"/>
        <end position="388"/>
    </location>
</feature>
<dbReference type="InterPro" id="IPR011032">
    <property type="entry name" value="GroES-like_sf"/>
</dbReference>
<dbReference type="Proteomes" id="UP001310594">
    <property type="component" value="Unassembled WGS sequence"/>
</dbReference>
<dbReference type="GO" id="GO:0008270">
    <property type="term" value="F:zinc ion binding"/>
    <property type="evidence" value="ECO:0007669"/>
    <property type="project" value="InterPro"/>
</dbReference>
<dbReference type="FunFam" id="3.40.50.720:FF:000003">
    <property type="entry name" value="S-(hydroxymethyl)glutathione dehydrogenase"/>
    <property type="match status" value="1"/>
</dbReference>
<comment type="cofactor">
    <cofactor evidence="1 6">
        <name>Zn(2+)</name>
        <dbReference type="ChEBI" id="CHEBI:29105"/>
    </cofactor>
</comment>
<dbReference type="SUPFAM" id="SSF51735">
    <property type="entry name" value="NAD(P)-binding Rossmann-fold domains"/>
    <property type="match status" value="1"/>
</dbReference>
<dbReference type="PROSITE" id="PS00059">
    <property type="entry name" value="ADH_ZINC"/>
    <property type="match status" value="1"/>
</dbReference>
<comment type="caution">
    <text evidence="8">The sequence shown here is derived from an EMBL/GenBank/DDBJ whole genome shotgun (WGS) entry which is preliminary data.</text>
</comment>
<dbReference type="InterPro" id="IPR013149">
    <property type="entry name" value="ADH-like_C"/>
</dbReference>
<sequence>MSPTTTTPTRAILASEPEPQAHIPGSNWTIENIIVPTTLKDGELLVEMVASGICHTDLLITSIPRHPSYPLHYPRVAGHEGAGYIKAIGPNVRSKDLAVGDPVLLSYYSCMNCVTCKLGRPNHCPSFGYNVIGQSDAFKSADGSDDIAGSFFGQSSFANLSVVKESSVVSAKNLIDTPSELKLFAPLGCGLQTGAGSVLKIAKAGKGDSVMVSGLGGVGLAAIMAAKIAGCHEIIGVDINASRVGRCEEFGATKALNTKDSTNLAASLKEVANDGRGPDIFIDTTGVSAVQRAAYAALANGGTLVLVGASPDPVQKLEIDVRDIMTRCVKVVGCIMGDSNPGVFIPELVKYHREGRFPIERMTTFYKAEEFKTALHDMHSGETIKAVLEW</sequence>
<gene>
    <name evidence="8" type="ORF">LTR97_012774</name>
</gene>
<dbReference type="PANTHER" id="PTHR43350">
    <property type="entry name" value="NAD-DEPENDENT ALCOHOL DEHYDROGENASE"/>
    <property type="match status" value="1"/>
</dbReference>
<dbReference type="AlphaFoldDB" id="A0AAN7ZUR6"/>